<dbReference type="PANTHER" id="PTHR43333">
    <property type="entry name" value="2-HACID_DH_C DOMAIN-CONTAINING PROTEIN"/>
    <property type="match status" value="1"/>
</dbReference>
<keyword evidence="5" id="KW-1185">Reference proteome</keyword>
<dbReference type="Proteomes" id="UP001187203">
    <property type="component" value="Unassembled WGS sequence"/>
</dbReference>
<name>A0ABU3YKP8_9HYPH</name>
<feature type="domain" description="D-isomer specific 2-hydroxyacid dehydrogenase NAD-binding" evidence="3">
    <location>
        <begin position="99"/>
        <end position="273"/>
    </location>
</feature>
<protein>
    <submittedName>
        <fullName evidence="4">Glyoxylate/hydroxypyruvate reductase A</fullName>
    </submittedName>
</protein>
<dbReference type="SUPFAM" id="SSF51735">
    <property type="entry name" value="NAD(P)-binding Rossmann-fold domains"/>
    <property type="match status" value="1"/>
</dbReference>
<evidence type="ECO:0000259" key="3">
    <source>
        <dbReference type="Pfam" id="PF02826"/>
    </source>
</evidence>
<dbReference type="Pfam" id="PF02826">
    <property type="entry name" value="2-Hacid_dh_C"/>
    <property type="match status" value="1"/>
</dbReference>
<dbReference type="Gene3D" id="3.40.50.720">
    <property type="entry name" value="NAD(P)-binding Rossmann-like Domain"/>
    <property type="match status" value="2"/>
</dbReference>
<evidence type="ECO:0000256" key="2">
    <source>
        <dbReference type="ARBA" id="ARBA00023027"/>
    </source>
</evidence>
<evidence type="ECO:0000313" key="5">
    <source>
        <dbReference type="Proteomes" id="UP001187203"/>
    </source>
</evidence>
<reference evidence="5" key="1">
    <citation type="journal article" date="2023" name="Int. J. Mol. Sci.">
        <title>Genomic and Metabolic Characterization of Plant Growth-Promoting Rhizobacteria Isolated from Nodules of Clovers Grown in Non-Farmed Soil.</title>
        <authorList>
            <person name="Wojcik M."/>
            <person name="Koper P."/>
            <person name="Zebracki K."/>
            <person name="Marczak M."/>
            <person name="Mazur A."/>
        </authorList>
    </citation>
    <scope>NUCLEOTIDE SEQUENCE [LARGE SCALE GENOMIC DNA]</scope>
    <source>
        <strain evidence="5">KB12</strain>
    </source>
</reference>
<dbReference type="CDD" id="cd12164">
    <property type="entry name" value="GDH_like_2"/>
    <property type="match status" value="1"/>
</dbReference>
<dbReference type="InterPro" id="IPR006140">
    <property type="entry name" value="D-isomer_DH_NAD-bd"/>
</dbReference>
<dbReference type="PANTHER" id="PTHR43333:SF1">
    <property type="entry name" value="D-ISOMER SPECIFIC 2-HYDROXYACID DEHYDROGENASE NAD-BINDING DOMAIN-CONTAINING PROTEIN"/>
    <property type="match status" value="1"/>
</dbReference>
<evidence type="ECO:0000256" key="1">
    <source>
        <dbReference type="ARBA" id="ARBA00023002"/>
    </source>
</evidence>
<evidence type="ECO:0000313" key="4">
    <source>
        <dbReference type="EMBL" id="MDV4186423.1"/>
    </source>
</evidence>
<dbReference type="InterPro" id="IPR036291">
    <property type="entry name" value="NAD(P)-bd_dom_sf"/>
</dbReference>
<proteinExistence type="predicted"/>
<dbReference type="EMBL" id="JAWJWI010000005">
    <property type="protein sequence ID" value="MDV4186423.1"/>
    <property type="molecule type" value="Genomic_DNA"/>
</dbReference>
<gene>
    <name evidence="4" type="ORF">R1523_13015</name>
</gene>
<dbReference type="RefSeq" id="WP_317276207.1">
    <property type="nucleotide sequence ID" value="NZ_JAWJWH010000005.1"/>
</dbReference>
<keyword evidence="2" id="KW-0520">NAD</keyword>
<accession>A0ABU3YKP8</accession>
<dbReference type="SUPFAM" id="SSF52283">
    <property type="entry name" value="Formate/glycerate dehydrogenase catalytic domain-like"/>
    <property type="match status" value="1"/>
</dbReference>
<keyword evidence="1" id="KW-0560">Oxidoreductase</keyword>
<comment type="caution">
    <text evidence="4">The sequence shown here is derived from an EMBL/GenBank/DDBJ whole genome shotgun (WGS) entry which is preliminary data.</text>
</comment>
<sequence>MVFLFLCDAERGAVFAKAFAEHLSDVRFSMEAASVAPDDVRYIMTWKPPEDLERYPNLDAVFCIGAGVDQFANASLPSKVKLIRMVDESITRMVVEYVMMAVLCLHRNLHVYIDQQRRHVWHEVIPQPQSADRRVSVLGMGVLGEAALSKLQGFGFKLSGWSRSQRSIDGVACFSGEDGLREMVANADILVCLLPLTPETTGILNKELFALLPLGASLVHAGRGRQLDCDALMSALDSGHLSGAFLDVVDPEPLNSDHPLWAHPKVVITPHIAAITQPASAAMTTIENLRLLHVGRNPVGLVDKAGLHRQ</sequence>
<organism evidence="4 5">
    <name type="scientific">Rhizobium brockwellii</name>
    <dbReference type="NCBI Taxonomy" id="3019932"/>
    <lineage>
        <taxon>Bacteria</taxon>
        <taxon>Pseudomonadati</taxon>
        <taxon>Pseudomonadota</taxon>
        <taxon>Alphaproteobacteria</taxon>
        <taxon>Hyphomicrobiales</taxon>
        <taxon>Rhizobiaceae</taxon>
        <taxon>Rhizobium/Agrobacterium group</taxon>
        <taxon>Rhizobium</taxon>
    </lineage>
</organism>